<proteinExistence type="inferred from homology"/>
<feature type="domain" description="Nudix hydrolase" evidence="12">
    <location>
        <begin position="28"/>
        <end position="159"/>
    </location>
</feature>
<keyword evidence="5" id="KW-0479">Metal-binding</keyword>
<keyword evidence="8" id="KW-0460">Magnesium</keyword>
<evidence type="ECO:0000256" key="1">
    <source>
        <dbReference type="ARBA" id="ARBA00001946"/>
    </source>
</evidence>
<dbReference type="SUPFAM" id="SSF55811">
    <property type="entry name" value="Nudix"/>
    <property type="match status" value="1"/>
</dbReference>
<evidence type="ECO:0000256" key="3">
    <source>
        <dbReference type="ARBA" id="ARBA00022457"/>
    </source>
</evidence>
<name>A0A4T2H4A7_STRSU</name>
<evidence type="ECO:0000256" key="6">
    <source>
        <dbReference type="ARBA" id="ARBA00022763"/>
    </source>
</evidence>
<dbReference type="RefSeq" id="WP_136671341.1">
    <property type="nucleotide sequence ID" value="NZ_SSXN01000002.1"/>
</dbReference>
<keyword evidence="7 13" id="KW-0378">Hydrolase</keyword>
<dbReference type="GO" id="GO:0006260">
    <property type="term" value="P:DNA replication"/>
    <property type="evidence" value="ECO:0007669"/>
    <property type="project" value="UniProtKB-KW"/>
</dbReference>
<dbReference type="InterPro" id="IPR020084">
    <property type="entry name" value="NUDIX_hydrolase_CS"/>
</dbReference>
<gene>
    <name evidence="13" type="ORF">FAJ36_03105</name>
</gene>
<comment type="similarity">
    <text evidence="2">Belongs to the Nudix hydrolase family.</text>
</comment>
<dbReference type="PROSITE" id="PS00893">
    <property type="entry name" value="NUDIX_BOX"/>
    <property type="match status" value="1"/>
</dbReference>
<dbReference type="GO" id="GO:0044715">
    <property type="term" value="F:8-oxo-dGDP phosphatase activity"/>
    <property type="evidence" value="ECO:0007669"/>
    <property type="project" value="TreeGrafter"/>
</dbReference>
<dbReference type="PROSITE" id="PS51462">
    <property type="entry name" value="NUDIX"/>
    <property type="match status" value="1"/>
</dbReference>
<keyword evidence="4" id="KW-0235">DNA replication</keyword>
<dbReference type="InterPro" id="IPR047127">
    <property type="entry name" value="MutT-like"/>
</dbReference>
<evidence type="ECO:0000256" key="8">
    <source>
        <dbReference type="ARBA" id="ARBA00022842"/>
    </source>
</evidence>
<evidence type="ECO:0000256" key="4">
    <source>
        <dbReference type="ARBA" id="ARBA00022705"/>
    </source>
</evidence>
<dbReference type="EC" id="3.6.1.55" evidence="11"/>
<sequence>MEIWNAYTADGHLTNHTLIRGEAIPDGLYHLVVECIVRHRDGSTLFMKRDSTKPSYPDYYEATAGGSALFGEIAEQAILREVREETGIELTADQLRHHTHFIAHDDQCLFHCYWAETDWDKSAIQLQAEETSHYIWVPQEKLKNFLENEQVILRQKDYVERLFLEQEQGKSENETQYNMR</sequence>
<dbReference type="GO" id="GO:0044716">
    <property type="term" value="F:8-oxo-GDP phosphatase activity"/>
    <property type="evidence" value="ECO:0007669"/>
    <property type="project" value="TreeGrafter"/>
</dbReference>
<dbReference type="PANTHER" id="PTHR47707">
    <property type="entry name" value="8-OXO-DGTP DIPHOSPHATASE"/>
    <property type="match status" value="1"/>
</dbReference>
<keyword evidence="3" id="KW-0515">Mutator protein</keyword>
<comment type="catalytic activity">
    <reaction evidence="10">
        <text>8-oxo-dGTP + H2O = 8-oxo-dGMP + diphosphate + H(+)</text>
        <dbReference type="Rhea" id="RHEA:31575"/>
        <dbReference type="ChEBI" id="CHEBI:15377"/>
        <dbReference type="ChEBI" id="CHEBI:15378"/>
        <dbReference type="ChEBI" id="CHEBI:33019"/>
        <dbReference type="ChEBI" id="CHEBI:63224"/>
        <dbReference type="ChEBI" id="CHEBI:77896"/>
        <dbReference type="EC" id="3.6.1.55"/>
    </reaction>
</comment>
<evidence type="ECO:0000256" key="7">
    <source>
        <dbReference type="ARBA" id="ARBA00022801"/>
    </source>
</evidence>
<keyword evidence="6" id="KW-0227">DNA damage</keyword>
<dbReference type="GO" id="GO:0006281">
    <property type="term" value="P:DNA repair"/>
    <property type="evidence" value="ECO:0007669"/>
    <property type="project" value="UniProtKB-KW"/>
</dbReference>
<evidence type="ECO:0000256" key="10">
    <source>
        <dbReference type="ARBA" id="ARBA00035861"/>
    </source>
</evidence>
<organism evidence="13 14">
    <name type="scientific">Streptococcus suis</name>
    <dbReference type="NCBI Taxonomy" id="1307"/>
    <lineage>
        <taxon>Bacteria</taxon>
        <taxon>Bacillati</taxon>
        <taxon>Bacillota</taxon>
        <taxon>Bacilli</taxon>
        <taxon>Lactobacillales</taxon>
        <taxon>Streptococcaceae</taxon>
        <taxon>Streptococcus</taxon>
    </lineage>
</organism>
<dbReference type="Proteomes" id="UP000305785">
    <property type="component" value="Unassembled WGS sequence"/>
</dbReference>
<dbReference type="InterPro" id="IPR000086">
    <property type="entry name" value="NUDIX_hydrolase_dom"/>
</dbReference>
<protein>
    <recommendedName>
        <fullName evidence="11">8-oxo-dGTP diphosphatase</fullName>
        <ecNumber evidence="11">3.6.1.55</ecNumber>
    </recommendedName>
</protein>
<evidence type="ECO:0000256" key="9">
    <source>
        <dbReference type="ARBA" id="ARBA00023204"/>
    </source>
</evidence>
<dbReference type="PANTHER" id="PTHR47707:SF1">
    <property type="entry name" value="NUDIX HYDROLASE FAMILY PROTEIN"/>
    <property type="match status" value="1"/>
</dbReference>
<dbReference type="EMBL" id="SSXN01000002">
    <property type="protein sequence ID" value="TII06899.1"/>
    <property type="molecule type" value="Genomic_DNA"/>
</dbReference>
<evidence type="ECO:0000313" key="13">
    <source>
        <dbReference type="EMBL" id="TII06899.1"/>
    </source>
</evidence>
<dbReference type="Pfam" id="PF00293">
    <property type="entry name" value="NUDIX"/>
    <property type="match status" value="1"/>
</dbReference>
<evidence type="ECO:0000259" key="12">
    <source>
        <dbReference type="PROSITE" id="PS51462"/>
    </source>
</evidence>
<dbReference type="GO" id="GO:0035539">
    <property type="term" value="F:8-oxo-7,8-dihydrodeoxyguanosine triphosphate pyrophosphatase activity"/>
    <property type="evidence" value="ECO:0007669"/>
    <property type="project" value="UniProtKB-EC"/>
</dbReference>
<keyword evidence="9" id="KW-0234">DNA repair</keyword>
<dbReference type="CDD" id="cd04693">
    <property type="entry name" value="NUDIX_Hydrolase"/>
    <property type="match status" value="1"/>
</dbReference>
<dbReference type="GO" id="GO:0046872">
    <property type="term" value="F:metal ion binding"/>
    <property type="evidence" value="ECO:0007669"/>
    <property type="project" value="UniProtKB-KW"/>
</dbReference>
<comment type="cofactor">
    <cofactor evidence="1">
        <name>Mg(2+)</name>
        <dbReference type="ChEBI" id="CHEBI:18420"/>
    </cofactor>
</comment>
<dbReference type="InterPro" id="IPR015797">
    <property type="entry name" value="NUDIX_hydrolase-like_dom_sf"/>
</dbReference>
<accession>A0A4T2H4A7</accession>
<dbReference type="Gene3D" id="3.90.79.10">
    <property type="entry name" value="Nucleoside Triphosphate Pyrophosphohydrolase"/>
    <property type="match status" value="1"/>
</dbReference>
<evidence type="ECO:0000256" key="5">
    <source>
        <dbReference type="ARBA" id="ARBA00022723"/>
    </source>
</evidence>
<comment type="caution">
    <text evidence="13">The sequence shown here is derived from an EMBL/GenBank/DDBJ whole genome shotgun (WGS) entry which is preliminary data.</text>
</comment>
<dbReference type="AlphaFoldDB" id="A0A4T2H4A7"/>
<dbReference type="GO" id="GO:0008413">
    <property type="term" value="F:8-oxo-7,8-dihydroguanosine triphosphate pyrophosphatase activity"/>
    <property type="evidence" value="ECO:0007669"/>
    <property type="project" value="TreeGrafter"/>
</dbReference>
<evidence type="ECO:0000313" key="14">
    <source>
        <dbReference type="Proteomes" id="UP000305785"/>
    </source>
</evidence>
<evidence type="ECO:0000256" key="11">
    <source>
        <dbReference type="ARBA" id="ARBA00038905"/>
    </source>
</evidence>
<evidence type="ECO:0000256" key="2">
    <source>
        <dbReference type="ARBA" id="ARBA00005582"/>
    </source>
</evidence>
<reference evidence="13 14" key="1">
    <citation type="submission" date="2019-04" db="EMBL/GenBank/DDBJ databases">
        <title>Genome analysis of Streptococcus suis strain WUSS330.</title>
        <authorList>
            <person name="Chen H."/>
            <person name="Gao X."/>
            <person name="Wu Z."/>
        </authorList>
    </citation>
    <scope>NUCLEOTIDE SEQUENCE [LARGE SCALE GENOMIC DNA]</scope>
    <source>
        <strain evidence="13 14">WUSS330</strain>
    </source>
</reference>